<dbReference type="PANTHER" id="PTHR33446">
    <property type="entry name" value="PROTEIN TONB-RELATED"/>
    <property type="match status" value="1"/>
</dbReference>
<dbReference type="InterPro" id="IPR006260">
    <property type="entry name" value="TonB/TolA_C"/>
</dbReference>
<evidence type="ECO:0000259" key="11">
    <source>
        <dbReference type="PROSITE" id="PS52015"/>
    </source>
</evidence>
<dbReference type="RefSeq" id="WP_200235145.1">
    <property type="nucleotide sequence ID" value="NZ_NRRV01000011.1"/>
</dbReference>
<accession>A0ABS1CEQ0</accession>
<dbReference type="Proteomes" id="UP000748752">
    <property type="component" value="Unassembled WGS sequence"/>
</dbReference>
<dbReference type="EMBL" id="NRRV01000011">
    <property type="protein sequence ID" value="MBK1630368.1"/>
    <property type="molecule type" value="Genomic_DNA"/>
</dbReference>
<evidence type="ECO:0000256" key="8">
    <source>
        <dbReference type="ARBA" id="ARBA00022989"/>
    </source>
</evidence>
<evidence type="ECO:0000313" key="13">
    <source>
        <dbReference type="Proteomes" id="UP000748752"/>
    </source>
</evidence>
<organism evidence="12 13">
    <name type="scientific">Thiohalocapsa halophila</name>
    <dbReference type="NCBI Taxonomy" id="69359"/>
    <lineage>
        <taxon>Bacteria</taxon>
        <taxon>Pseudomonadati</taxon>
        <taxon>Pseudomonadota</taxon>
        <taxon>Gammaproteobacteria</taxon>
        <taxon>Chromatiales</taxon>
        <taxon>Chromatiaceae</taxon>
        <taxon>Thiohalocapsa</taxon>
    </lineage>
</organism>
<keyword evidence="7" id="KW-0653">Protein transport</keyword>
<dbReference type="SUPFAM" id="SSF74653">
    <property type="entry name" value="TolA/TonB C-terminal domain"/>
    <property type="match status" value="1"/>
</dbReference>
<keyword evidence="6" id="KW-0812">Transmembrane</keyword>
<dbReference type="InterPro" id="IPR037682">
    <property type="entry name" value="TonB_C"/>
</dbReference>
<sequence length="472" mass="47488">MNALEPSPAADGERERSNMARPAPAPAAGRPPLRLPTSGAAKAAAVPLRAATRAAPPSRAVPTPSLAPAPATPPGGAGQRRVLVAAVLGSLLLHVGLLLALSWAQGPPAGAEPAGAVSVQVFSLAAPGGDAADAMPPQQPAPAAHATATDAGAQTASAPPSGADDGSEAETTGRASAAAPPTPKSDALAEQLATPLLPKPDARILEDPAPDAPPTTPDRRKPARDSSPQAAASTPAAPRAAAKPKPKPKPAPKAESPAPERVSATAKRDATAAPERELSGLAALDAEIAAARKAKAEEADSGQPAADGDAELSGLAALDAEIAASAEQSRGGGADSRRPAPDSGRATNKPAGRTPGRSATGSQPGAEPGPEPGSRGRAERRYLAALRRALARERNYPPTARRRGLEGTARVQFTIAADGGFSGIRVSRSAGAKTLDDAAERTVRRLARFDPIPGAIGRQHWTVRVPIVFRLN</sequence>
<evidence type="ECO:0000256" key="7">
    <source>
        <dbReference type="ARBA" id="ARBA00022927"/>
    </source>
</evidence>
<feature type="region of interest" description="Disordered" evidence="10">
    <location>
        <begin position="1"/>
        <end position="77"/>
    </location>
</feature>
<reference evidence="12 13" key="1">
    <citation type="journal article" date="2020" name="Microorganisms">
        <title>Osmotic Adaptation and Compatible Solute Biosynthesis of Phototrophic Bacteria as Revealed from Genome Analyses.</title>
        <authorList>
            <person name="Imhoff J.F."/>
            <person name="Rahn T."/>
            <person name="Kunzel S."/>
            <person name="Keller A."/>
            <person name="Neulinger S.C."/>
        </authorList>
    </citation>
    <scope>NUCLEOTIDE SEQUENCE [LARGE SCALE GENOMIC DNA]</scope>
    <source>
        <strain evidence="12 13">DSM 6210</strain>
    </source>
</reference>
<dbReference type="PROSITE" id="PS52015">
    <property type="entry name" value="TONB_CTD"/>
    <property type="match status" value="1"/>
</dbReference>
<dbReference type="InterPro" id="IPR051045">
    <property type="entry name" value="TonB-dependent_transducer"/>
</dbReference>
<dbReference type="Pfam" id="PF03544">
    <property type="entry name" value="TonB_C"/>
    <property type="match status" value="1"/>
</dbReference>
<evidence type="ECO:0000256" key="9">
    <source>
        <dbReference type="ARBA" id="ARBA00023136"/>
    </source>
</evidence>
<feature type="compositionally biased region" description="Low complexity" evidence="10">
    <location>
        <begin position="20"/>
        <end position="64"/>
    </location>
</feature>
<evidence type="ECO:0000256" key="4">
    <source>
        <dbReference type="ARBA" id="ARBA00022475"/>
    </source>
</evidence>
<gene>
    <name evidence="12" type="ORF">CKO31_06325</name>
</gene>
<keyword evidence="8" id="KW-1133">Transmembrane helix</keyword>
<feature type="region of interest" description="Disordered" evidence="10">
    <location>
        <begin position="290"/>
        <end position="377"/>
    </location>
</feature>
<name>A0ABS1CEQ0_9GAMM</name>
<dbReference type="PANTHER" id="PTHR33446:SF2">
    <property type="entry name" value="PROTEIN TONB"/>
    <property type="match status" value="1"/>
</dbReference>
<proteinExistence type="inferred from homology"/>
<keyword evidence="13" id="KW-1185">Reference proteome</keyword>
<feature type="domain" description="TonB C-terminal" evidence="11">
    <location>
        <begin position="381"/>
        <end position="472"/>
    </location>
</feature>
<evidence type="ECO:0000256" key="10">
    <source>
        <dbReference type="SAM" id="MobiDB-lite"/>
    </source>
</evidence>
<protein>
    <recommendedName>
        <fullName evidence="11">TonB C-terminal domain-containing protein</fullName>
    </recommendedName>
</protein>
<evidence type="ECO:0000256" key="6">
    <source>
        <dbReference type="ARBA" id="ARBA00022692"/>
    </source>
</evidence>
<dbReference type="Gene3D" id="3.30.1150.10">
    <property type="match status" value="1"/>
</dbReference>
<evidence type="ECO:0000256" key="1">
    <source>
        <dbReference type="ARBA" id="ARBA00004383"/>
    </source>
</evidence>
<keyword evidence="5" id="KW-0997">Cell inner membrane</keyword>
<evidence type="ECO:0000313" key="12">
    <source>
        <dbReference type="EMBL" id="MBK1630368.1"/>
    </source>
</evidence>
<keyword evidence="4" id="KW-1003">Cell membrane</keyword>
<evidence type="ECO:0000256" key="2">
    <source>
        <dbReference type="ARBA" id="ARBA00006555"/>
    </source>
</evidence>
<comment type="similarity">
    <text evidence="2">Belongs to the TonB family.</text>
</comment>
<evidence type="ECO:0000256" key="5">
    <source>
        <dbReference type="ARBA" id="ARBA00022519"/>
    </source>
</evidence>
<dbReference type="NCBIfam" id="TIGR01352">
    <property type="entry name" value="tonB_Cterm"/>
    <property type="match status" value="1"/>
</dbReference>
<comment type="caution">
    <text evidence="12">The sequence shown here is derived from an EMBL/GenBank/DDBJ whole genome shotgun (WGS) entry which is preliminary data.</text>
</comment>
<feature type="compositionally biased region" description="Low complexity" evidence="10">
    <location>
        <begin position="130"/>
        <end position="159"/>
    </location>
</feature>
<feature type="compositionally biased region" description="Basic and acidic residues" evidence="10">
    <location>
        <begin position="266"/>
        <end position="278"/>
    </location>
</feature>
<feature type="compositionally biased region" description="Low complexity" evidence="10">
    <location>
        <begin position="225"/>
        <end position="241"/>
    </location>
</feature>
<feature type="region of interest" description="Disordered" evidence="10">
    <location>
        <begin position="130"/>
        <end position="278"/>
    </location>
</feature>
<evidence type="ECO:0000256" key="3">
    <source>
        <dbReference type="ARBA" id="ARBA00022448"/>
    </source>
</evidence>
<keyword evidence="3" id="KW-0813">Transport</keyword>
<comment type="subcellular location">
    <subcellularLocation>
        <location evidence="1">Cell inner membrane</location>
        <topology evidence="1">Single-pass membrane protein</topology>
        <orientation evidence="1">Periplasmic side</orientation>
    </subcellularLocation>
</comment>
<keyword evidence="9" id="KW-0472">Membrane</keyword>
<feature type="compositionally biased region" description="Low complexity" evidence="10">
    <location>
        <begin position="315"/>
        <end position="327"/>
    </location>
</feature>